<feature type="non-terminal residue" evidence="1">
    <location>
        <position position="222"/>
    </location>
</feature>
<proteinExistence type="predicted"/>
<comment type="caution">
    <text evidence="1">The sequence shown here is derived from an EMBL/GenBank/DDBJ whole genome shotgun (WGS) entry which is preliminary data.</text>
</comment>
<organism evidence="1 2">
    <name type="scientific">Prorocentrum cordatum</name>
    <dbReference type="NCBI Taxonomy" id="2364126"/>
    <lineage>
        <taxon>Eukaryota</taxon>
        <taxon>Sar</taxon>
        <taxon>Alveolata</taxon>
        <taxon>Dinophyceae</taxon>
        <taxon>Prorocentrales</taxon>
        <taxon>Prorocentraceae</taxon>
        <taxon>Prorocentrum</taxon>
    </lineage>
</organism>
<keyword evidence="2" id="KW-1185">Reference proteome</keyword>
<gene>
    <name evidence="1" type="ORF">PCOR1329_LOCUS72503</name>
</gene>
<dbReference type="Proteomes" id="UP001189429">
    <property type="component" value="Unassembled WGS sequence"/>
</dbReference>
<dbReference type="EMBL" id="CAUYUJ010019698">
    <property type="protein sequence ID" value="CAK0893009.1"/>
    <property type="molecule type" value="Genomic_DNA"/>
</dbReference>
<protein>
    <submittedName>
        <fullName evidence="1">Uncharacterized protein</fullName>
    </submittedName>
</protein>
<evidence type="ECO:0000313" key="1">
    <source>
        <dbReference type="EMBL" id="CAK0893009.1"/>
    </source>
</evidence>
<accession>A0ABN9X188</accession>
<evidence type="ECO:0000313" key="2">
    <source>
        <dbReference type="Proteomes" id="UP001189429"/>
    </source>
</evidence>
<sequence>MVCLKCMRANSNGQSHIVRRCARAYDQIVQFTDEQHEHIIDLARLHEHIRIIQERMLVLELGEHEQSPEYQYDGERTVKLHKLLKAWSPRHRRISLVGILDNQGHAPTSLEDSAARLADHWGRVHSAADVPNVPPHISEMLLAQCQKVSPGINWIVPLSDMLGFLRHKKDTAAGPDGIPYSGVKYIKRVWHIKGLYLGLCRNITAYNSLAFSVLSFVGQLYQ</sequence>
<reference evidence="1" key="1">
    <citation type="submission" date="2023-10" db="EMBL/GenBank/DDBJ databases">
        <authorList>
            <person name="Chen Y."/>
            <person name="Shah S."/>
            <person name="Dougan E. K."/>
            <person name="Thang M."/>
            <person name="Chan C."/>
        </authorList>
    </citation>
    <scope>NUCLEOTIDE SEQUENCE [LARGE SCALE GENOMIC DNA]</scope>
</reference>
<name>A0ABN9X188_9DINO</name>